<evidence type="ECO:0000256" key="7">
    <source>
        <dbReference type="ARBA" id="ARBA00022676"/>
    </source>
</evidence>
<dbReference type="GO" id="GO:0004422">
    <property type="term" value="F:hypoxanthine phosphoribosyltransferase activity"/>
    <property type="evidence" value="ECO:0007669"/>
    <property type="project" value="InterPro"/>
</dbReference>
<comment type="cofactor">
    <cofactor evidence="1 15">
        <name>Mg(2+)</name>
        <dbReference type="ChEBI" id="CHEBI:18420"/>
    </cofactor>
</comment>
<feature type="domain" description="Phosphoribosyltransferase" evidence="16">
    <location>
        <begin position="14"/>
        <end position="161"/>
    </location>
</feature>
<reference evidence="17 18" key="1">
    <citation type="submission" date="2016-11" db="EMBL/GenBank/DDBJ databases">
        <authorList>
            <person name="Jaros S."/>
            <person name="Januszkiewicz K."/>
            <person name="Wedrychowicz H."/>
        </authorList>
    </citation>
    <scope>NUCLEOTIDE SEQUENCE [LARGE SCALE GENOMIC DNA]</scope>
    <source>
        <strain evidence="17 18">DSM 9705</strain>
    </source>
</reference>
<evidence type="ECO:0000256" key="13">
    <source>
        <dbReference type="ARBA" id="ARBA00048811"/>
    </source>
</evidence>
<evidence type="ECO:0000259" key="16">
    <source>
        <dbReference type="Pfam" id="PF00156"/>
    </source>
</evidence>
<dbReference type="EC" id="2.4.2.8" evidence="5 15"/>
<gene>
    <name evidence="17" type="ORF">SAMN02745124_02319</name>
</gene>
<dbReference type="PANTHER" id="PTHR43340">
    <property type="entry name" value="HYPOXANTHINE-GUANINE PHOSPHORIBOSYLTRANSFERASE"/>
    <property type="match status" value="1"/>
</dbReference>
<evidence type="ECO:0000256" key="15">
    <source>
        <dbReference type="RuleBase" id="RU364099"/>
    </source>
</evidence>
<evidence type="ECO:0000256" key="5">
    <source>
        <dbReference type="ARBA" id="ARBA00011895"/>
    </source>
</evidence>
<evidence type="ECO:0000256" key="4">
    <source>
        <dbReference type="ARBA" id="ARBA00008391"/>
    </source>
</evidence>
<evidence type="ECO:0000256" key="10">
    <source>
        <dbReference type="ARBA" id="ARBA00022726"/>
    </source>
</evidence>
<dbReference type="Gene3D" id="3.40.50.2020">
    <property type="match status" value="1"/>
</dbReference>
<dbReference type="Proteomes" id="UP000184139">
    <property type="component" value="Unassembled WGS sequence"/>
</dbReference>
<dbReference type="RefSeq" id="WP_073376321.1">
    <property type="nucleotide sequence ID" value="NZ_FQXS01000013.1"/>
</dbReference>
<comment type="catalytic activity">
    <reaction evidence="14">
        <text>IMP + diphosphate = hypoxanthine + 5-phospho-alpha-D-ribose 1-diphosphate</text>
        <dbReference type="Rhea" id="RHEA:17973"/>
        <dbReference type="ChEBI" id="CHEBI:17368"/>
        <dbReference type="ChEBI" id="CHEBI:33019"/>
        <dbReference type="ChEBI" id="CHEBI:58017"/>
        <dbReference type="ChEBI" id="CHEBI:58053"/>
        <dbReference type="EC" id="2.4.2.8"/>
    </reaction>
    <physiologicalReaction direction="right-to-left" evidence="14">
        <dbReference type="Rhea" id="RHEA:17975"/>
    </physiologicalReaction>
</comment>
<keyword evidence="6 15" id="KW-0963">Cytoplasm</keyword>
<evidence type="ECO:0000256" key="14">
    <source>
        <dbReference type="ARBA" id="ARBA00049402"/>
    </source>
</evidence>
<evidence type="ECO:0000256" key="2">
    <source>
        <dbReference type="ARBA" id="ARBA00004496"/>
    </source>
</evidence>
<dbReference type="GO" id="GO:0052657">
    <property type="term" value="F:guanine phosphoribosyltransferase activity"/>
    <property type="evidence" value="ECO:0007669"/>
    <property type="project" value="UniProtKB-ARBA"/>
</dbReference>
<dbReference type="GO" id="GO:0032263">
    <property type="term" value="P:GMP salvage"/>
    <property type="evidence" value="ECO:0007669"/>
    <property type="project" value="TreeGrafter"/>
</dbReference>
<evidence type="ECO:0000313" key="18">
    <source>
        <dbReference type="Proteomes" id="UP000184139"/>
    </source>
</evidence>
<evidence type="ECO:0000256" key="6">
    <source>
        <dbReference type="ARBA" id="ARBA00022490"/>
    </source>
</evidence>
<dbReference type="SUPFAM" id="SSF53271">
    <property type="entry name" value="PRTase-like"/>
    <property type="match status" value="1"/>
</dbReference>
<keyword evidence="18" id="KW-1185">Reference proteome</keyword>
<dbReference type="GO" id="GO:0006178">
    <property type="term" value="P:guanine salvage"/>
    <property type="evidence" value="ECO:0007669"/>
    <property type="project" value="TreeGrafter"/>
</dbReference>
<dbReference type="PANTHER" id="PTHR43340:SF1">
    <property type="entry name" value="HYPOXANTHINE PHOSPHORIBOSYLTRANSFERASE"/>
    <property type="match status" value="1"/>
</dbReference>
<dbReference type="Pfam" id="PF00156">
    <property type="entry name" value="Pribosyltran"/>
    <property type="match status" value="1"/>
</dbReference>
<dbReference type="EMBL" id="FQXS01000013">
    <property type="protein sequence ID" value="SHH87419.1"/>
    <property type="molecule type" value="Genomic_DNA"/>
</dbReference>
<evidence type="ECO:0000313" key="17">
    <source>
        <dbReference type="EMBL" id="SHH87419.1"/>
    </source>
</evidence>
<dbReference type="GO" id="GO:0032264">
    <property type="term" value="P:IMP salvage"/>
    <property type="evidence" value="ECO:0007669"/>
    <property type="project" value="UniProtKB-UniPathway"/>
</dbReference>
<keyword evidence="9 15" id="KW-0479">Metal-binding</keyword>
<evidence type="ECO:0000256" key="9">
    <source>
        <dbReference type="ARBA" id="ARBA00022723"/>
    </source>
</evidence>
<dbReference type="GO" id="GO:0046100">
    <property type="term" value="P:hypoxanthine metabolic process"/>
    <property type="evidence" value="ECO:0007669"/>
    <property type="project" value="TreeGrafter"/>
</dbReference>
<evidence type="ECO:0000256" key="1">
    <source>
        <dbReference type="ARBA" id="ARBA00001946"/>
    </source>
</evidence>
<dbReference type="GO" id="GO:0000166">
    <property type="term" value="F:nucleotide binding"/>
    <property type="evidence" value="ECO:0007669"/>
    <property type="project" value="UniProtKB-KW"/>
</dbReference>
<dbReference type="OrthoDB" id="9802824at2"/>
<dbReference type="CDD" id="cd06223">
    <property type="entry name" value="PRTases_typeI"/>
    <property type="match status" value="1"/>
</dbReference>
<name>A0A1M5WIP2_9BACT</name>
<dbReference type="InterPro" id="IPR005904">
    <property type="entry name" value="Hxn_phspho_trans"/>
</dbReference>
<dbReference type="AlphaFoldDB" id="A0A1M5WIP2"/>
<dbReference type="NCBIfam" id="TIGR01203">
    <property type="entry name" value="HGPRTase"/>
    <property type="match status" value="1"/>
</dbReference>
<comment type="pathway">
    <text evidence="3 15">Purine metabolism; IMP biosynthesis via salvage pathway; IMP from hypoxanthine: step 1/1.</text>
</comment>
<dbReference type="InterPro" id="IPR029057">
    <property type="entry name" value="PRTase-like"/>
</dbReference>
<evidence type="ECO:0000256" key="11">
    <source>
        <dbReference type="ARBA" id="ARBA00022741"/>
    </source>
</evidence>
<keyword evidence="12 15" id="KW-0460">Magnesium</keyword>
<evidence type="ECO:0000256" key="3">
    <source>
        <dbReference type="ARBA" id="ARBA00004669"/>
    </source>
</evidence>
<dbReference type="InterPro" id="IPR000836">
    <property type="entry name" value="PRTase_dom"/>
</dbReference>
<dbReference type="GO" id="GO:0000287">
    <property type="term" value="F:magnesium ion binding"/>
    <property type="evidence" value="ECO:0007669"/>
    <property type="project" value="TreeGrafter"/>
</dbReference>
<keyword evidence="8 15" id="KW-0808">Transferase</keyword>
<accession>A0A1M5WIP2</accession>
<dbReference type="GO" id="GO:0006166">
    <property type="term" value="P:purine ribonucleoside salvage"/>
    <property type="evidence" value="ECO:0007669"/>
    <property type="project" value="UniProtKB-KW"/>
</dbReference>
<keyword evidence="10 15" id="KW-0660">Purine salvage</keyword>
<keyword evidence="7 15" id="KW-0328">Glycosyltransferase</keyword>
<evidence type="ECO:0000256" key="8">
    <source>
        <dbReference type="ARBA" id="ARBA00022679"/>
    </source>
</evidence>
<comment type="subcellular location">
    <subcellularLocation>
        <location evidence="2 15">Cytoplasm</location>
    </subcellularLocation>
</comment>
<dbReference type="InterPro" id="IPR050408">
    <property type="entry name" value="HGPRT"/>
</dbReference>
<sequence>MEHGIERVLISEQEIEAVVARLGREITAAYQSVEQLDLVVVGLLRGSFMFMADLVRQIKLPMVVDFLTVSSYGAGTVSSGNVKVVMDLDQSIEGKDILMVEDIIDTGHTFNKIIGLIRHRRPRSLKICTFLSKPSRRLVEVPIDFCGLTIPDEFACGYGLDHAQKYRNLPYVGVLEPALIKGQ</sequence>
<dbReference type="UniPathway" id="UPA00591">
    <property type="reaction ID" value="UER00648"/>
</dbReference>
<organism evidence="17 18">
    <name type="scientific">Desulfofustis glycolicus DSM 9705</name>
    <dbReference type="NCBI Taxonomy" id="1121409"/>
    <lineage>
        <taxon>Bacteria</taxon>
        <taxon>Pseudomonadati</taxon>
        <taxon>Thermodesulfobacteriota</taxon>
        <taxon>Desulfobulbia</taxon>
        <taxon>Desulfobulbales</taxon>
        <taxon>Desulfocapsaceae</taxon>
        <taxon>Desulfofustis</taxon>
    </lineage>
</organism>
<dbReference type="STRING" id="1121409.SAMN02745124_02319"/>
<proteinExistence type="inferred from homology"/>
<dbReference type="FunFam" id="3.40.50.2020:FF:000006">
    <property type="entry name" value="Hypoxanthine phosphoribosyltransferase"/>
    <property type="match status" value="1"/>
</dbReference>
<comment type="similarity">
    <text evidence="4 15">Belongs to the purine/pyrimidine phosphoribosyltransferase family.</text>
</comment>
<comment type="catalytic activity">
    <reaction evidence="13">
        <text>GMP + diphosphate = guanine + 5-phospho-alpha-D-ribose 1-diphosphate</text>
        <dbReference type="Rhea" id="RHEA:25424"/>
        <dbReference type="ChEBI" id="CHEBI:16235"/>
        <dbReference type="ChEBI" id="CHEBI:33019"/>
        <dbReference type="ChEBI" id="CHEBI:58017"/>
        <dbReference type="ChEBI" id="CHEBI:58115"/>
        <dbReference type="EC" id="2.4.2.8"/>
    </reaction>
    <physiologicalReaction direction="right-to-left" evidence="13">
        <dbReference type="Rhea" id="RHEA:25426"/>
    </physiologicalReaction>
</comment>
<evidence type="ECO:0000256" key="12">
    <source>
        <dbReference type="ARBA" id="ARBA00022842"/>
    </source>
</evidence>
<protein>
    <recommendedName>
        <fullName evidence="5 15">Hypoxanthine phosphoribosyltransferase</fullName>
        <ecNumber evidence="5 15">2.4.2.8</ecNumber>
    </recommendedName>
</protein>
<dbReference type="GO" id="GO:0005829">
    <property type="term" value="C:cytosol"/>
    <property type="evidence" value="ECO:0007669"/>
    <property type="project" value="TreeGrafter"/>
</dbReference>
<keyword evidence="11 15" id="KW-0547">Nucleotide-binding</keyword>